<dbReference type="OrthoDB" id="5383130at2759"/>
<organism evidence="2 3">
    <name type="scientific">Terfezia boudieri ATCC MYA-4762</name>
    <dbReference type="NCBI Taxonomy" id="1051890"/>
    <lineage>
        <taxon>Eukaryota</taxon>
        <taxon>Fungi</taxon>
        <taxon>Dikarya</taxon>
        <taxon>Ascomycota</taxon>
        <taxon>Pezizomycotina</taxon>
        <taxon>Pezizomycetes</taxon>
        <taxon>Pezizales</taxon>
        <taxon>Pezizaceae</taxon>
        <taxon>Terfezia</taxon>
    </lineage>
</organism>
<dbReference type="Proteomes" id="UP000267821">
    <property type="component" value="Unassembled WGS sequence"/>
</dbReference>
<dbReference type="AlphaFoldDB" id="A0A3N4LEG1"/>
<accession>A0A3N4LEG1</accession>
<evidence type="ECO:0000313" key="3">
    <source>
        <dbReference type="Proteomes" id="UP000267821"/>
    </source>
</evidence>
<feature type="region of interest" description="Disordered" evidence="1">
    <location>
        <begin position="39"/>
        <end position="159"/>
    </location>
</feature>
<feature type="region of interest" description="Disordered" evidence="1">
    <location>
        <begin position="1"/>
        <end position="20"/>
    </location>
</feature>
<protein>
    <submittedName>
        <fullName evidence="2">Uncharacterized protein</fullName>
    </submittedName>
</protein>
<sequence length="439" mass="48169">MSQQHGTSLSVDTPKNMTPGAIPVALGALVLPAIHNIEPSPIDKIEPSAPDSAAVTETPVAPDGAVVTEPPAAPDDAAVTKPPDPQKADNSRPLTTMNEDDLKLKDDGGIPQKPANQTTHVMTFTYKGSDKPKRKPRKLEPTPPGLYELTGDKKKTGPLKQFETCPVKANAKEDNTTEGIASGKYYSMVHQFPDIIASYEKGPTNLNRKTWKMSAVSSLFIPLTPRGHERIAEHQRAMEEKARIEAYESRRWVRFRKGLKTTMERLAPQKKFKPGQEYLKDRGPPVFPEDKARARQKAAEEAAEEAAEARALKEAEEAQALKEAEEAQNNSDTVSETQEPQVNELASSRHSVEELFPTPTAQQKAKGRGSSVSGSDEDEEEYQFYQAFDGKHTNSLAAHFGGLNTDDSAKAGYTEQANGREKTFNVPARRQNAFLTRGN</sequence>
<dbReference type="InParanoid" id="A0A3N4LEG1"/>
<evidence type="ECO:0000313" key="2">
    <source>
        <dbReference type="EMBL" id="RPB20088.1"/>
    </source>
</evidence>
<feature type="compositionally biased region" description="Polar residues" evidence="1">
    <location>
        <begin position="329"/>
        <end position="349"/>
    </location>
</feature>
<dbReference type="EMBL" id="ML121578">
    <property type="protein sequence ID" value="RPB20088.1"/>
    <property type="molecule type" value="Genomic_DNA"/>
</dbReference>
<proteinExistence type="predicted"/>
<reference evidence="2 3" key="1">
    <citation type="journal article" date="2018" name="Nat. Ecol. Evol.">
        <title>Pezizomycetes genomes reveal the molecular basis of ectomycorrhizal truffle lifestyle.</title>
        <authorList>
            <person name="Murat C."/>
            <person name="Payen T."/>
            <person name="Noel B."/>
            <person name="Kuo A."/>
            <person name="Morin E."/>
            <person name="Chen J."/>
            <person name="Kohler A."/>
            <person name="Krizsan K."/>
            <person name="Balestrini R."/>
            <person name="Da Silva C."/>
            <person name="Montanini B."/>
            <person name="Hainaut M."/>
            <person name="Levati E."/>
            <person name="Barry K.W."/>
            <person name="Belfiori B."/>
            <person name="Cichocki N."/>
            <person name="Clum A."/>
            <person name="Dockter R.B."/>
            <person name="Fauchery L."/>
            <person name="Guy J."/>
            <person name="Iotti M."/>
            <person name="Le Tacon F."/>
            <person name="Lindquist E.A."/>
            <person name="Lipzen A."/>
            <person name="Malagnac F."/>
            <person name="Mello A."/>
            <person name="Molinier V."/>
            <person name="Miyauchi S."/>
            <person name="Poulain J."/>
            <person name="Riccioni C."/>
            <person name="Rubini A."/>
            <person name="Sitrit Y."/>
            <person name="Splivallo R."/>
            <person name="Traeger S."/>
            <person name="Wang M."/>
            <person name="Zifcakova L."/>
            <person name="Wipf D."/>
            <person name="Zambonelli A."/>
            <person name="Paolocci F."/>
            <person name="Nowrousian M."/>
            <person name="Ottonello S."/>
            <person name="Baldrian P."/>
            <person name="Spatafora J.W."/>
            <person name="Henrissat B."/>
            <person name="Nagy L.G."/>
            <person name="Aury J.M."/>
            <person name="Wincker P."/>
            <person name="Grigoriev I.V."/>
            <person name="Bonfante P."/>
            <person name="Martin F.M."/>
        </authorList>
    </citation>
    <scope>NUCLEOTIDE SEQUENCE [LARGE SCALE GENOMIC DNA]</scope>
    <source>
        <strain evidence="2 3">ATCC MYA-4762</strain>
    </source>
</reference>
<name>A0A3N4LEG1_9PEZI</name>
<feature type="region of interest" description="Disordered" evidence="1">
    <location>
        <begin position="268"/>
        <end position="385"/>
    </location>
</feature>
<keyword evidence="3" id="KW-1185">Reference proteome</keyword>
<feature type="compositionally biased region" description="Basic and acidic residues" evidence="1">
    <location>
        <begin position="307"/>
        <end position="325"/>
    </location>
</feature>
<feature type="compositionally biased region" description="Polar residues" evidence="1">
    <location>
        <begin position="1"/>
        <end position="16"/>
    </location>
</feature>
<feature type="compositionally biased region" description="Basic and acidic residues" evidence="1">
    <location>
        <begin position="278"/>
        <end position="300"/>
    </location>
</feature>
<evidence type="ECO:0000256" key="1">
    <source>
        <dbReference type="SAM" id="MobiDB-lite"/>
    </source>
</evidence>
<gene>
    <name evidence="2" type="ORF">L211DRAFT_577871</name>
</gene>